<dbReference type="Pfam" id="PF01381">
    <property type="entry name" value="HTH_3"/>
    <property type="match status" value="1"/>
</dbReference>
<dbReference type="Proteomes" id="UP001168620">
    <property type="component" value="Unassembled WGS sequence"/>
</dbReference>
<dbReference type="InterPro" id="IPR001387">
    <property type="entry name" value="Cro/C1-type_HTH"/>
</dbReference>
<comment type="caution">
    <text evidence="2">The sequence shown here is derived from an EMBL/GenBank/DDBJ whole genome shotgun (WGS) entry which is preliminary data.</text>
</comment>
<evidence type="ECO:0000313" key="3">
    <source>
        <dbReference type="Proteomes" id="UP001168620"/>
    </source>
</evidence>
<dbReference type="PROSITE" id="PS50943">
    <property type="entry name" value="HTH_CROC1"/>
    <property type="match status" value="1"/>
</dbReference>
<dbReference type="EMBL" id="JAUHJQ010000008">
    <property type="protein sequence ID" value="MDN4174693.1"/>
    <property type="molecule type" value="Genomic_DNA"/>
</dbReference>
<dbReference type="RefSeq" id="WP_300953788.1">
    <property type="nucleotide sequence ID" value="NZ_JAUHJQ010000008.1"/>
</dbReference>
<organism evidence="2 3">
    <name type="scientific">Nocardioides oceani</name>
    <dbReference type="NCBI Taxonomy" id="3058369"/>
    <lineage>
        <taxon>Bacteria</taxon>
        <taxon>Bacillati</taxon>
        <taxon>Actinomycetota</taxon>
        <taxon>Actinomycetes</taxon>
        <taxon>Propionibacteriales</taxon>
        <taxon>Nocardioidaceae</taxon>
        <taxon>Nocardioides</taxon>
    </lineage>
</organism>
<gene>
    <name evidence="2" type="ORF">QWY28_17155</name>
</gene>
<dbReference type="SUPFAM" id="SSF47413">
    <property type="entry name" value="lambda repressor-like DNA-binding domains"/>
    <property type="match status" value="1"/>
</dbReference>
<accession>A0ABT8FJ45</accession>
<sequence>MTSEANAMSETLADAVARRVRGVMGEKRIRQAELALKLGVSQPSLSRRLNGDRAFELNEVEQVAAALAVSPAYLLGFAADREVGLPMGNH</sequence>
<dbReference type="Gene3D" id="1.10.260.40">
    <property type="entry name" value="lambda repressor-like DNA-binding domains"/>
    <property type="match status" value="1"/>
</dbReference>
<reference evidence="2" key="1">
    <citation type="submission" date="2023-06" db="EMBL/GenBank/DDBJ databases">
        <title>Draft genome sequence of Nocardioides sp. SOB77.</title>
        <authorList>
            <person name="Zhang G."/>
        </authorList>
    </citation>
    <scope>NUCLEOTIDE SEQUENCE</scope>
    <source>
        <strain evidence="2">SOB77</strain>
    </source>
</reference>
<dbReference type="CDD" id="cd00093">
    <property type="entry name" value="HTH_XRE"/>
    <property type="match status" value="1"/>
</dbReference>
<evidence type="ECO:0000313" key="2">
    <source>
        <dbReference type="EMBL" id="MDN4174693.1"/>
    </source>
</evidence>
<name>A0ABT8FJ45_9ACTN</name>
<dbReference type="SMART" id="SM00530">
    <property type="entry name" value="HTH_XRE"/>
    <property type="match status" value="1"/>
</dbReference>
<feature type="domain" description="HTH cro/C1-type" evidence="1">
    <location>
        <begin position="26"/>
        <end position="74"/>
    </location>
</feature>
<dbReference type="InterPro" id="IPR010982">
    <property type="entry name" value="Lambda_DNA-bd_dom_sf"/>
</dbReference>
<protein>
    <submittedName>
        <fullName evidence="2">Helix-turn-helix transcriptional regulator</fullName>
    </submittedName>
</protein>
<evidence type="ECO:0000259" key="1">
    <source>
        <dbReference type="PROSITE" id="PS50943"/>
    </source>
</evidence>
<keyword evidence="3" id="KW-1185">Reference proteome</keyword>
<proteinExistence type="predicted"/>